<feature type="transmembrane region" description="Helical" evidence="1">
    <location>
        <begin position="34"/>
        <end position="52"/>
    </location>
</feature>
<proteinExistence type="predicted"/>
<feature type="transmembrane region" description="Helical" evidence="1">
    <location>
        <begin position="112"/>
        <end position="136"/>
    </location>
</feature>
<feature type="transmembrane region" description="Helical" evidence="1">
    <location>
        <begin position="6"/>
        <end position="27"/>
    </location>
</feature>
<keyword evidence="3" id="KW-1185">Reference proteome</keyword>
<accession>A0ABW3H8F9</accession>
<evidence type="ECO:0000256" key="1">
    <source>
        <dbReference type="SAM" id="Phobius"/>
    </source>
</evidence>
<keyword evidence="1" id="KW-0812">Transmembrane</keyword>
<dbReference type="Proteomes" id="UP001596977">
    <property type="component" value="Unassembled WGS sequence"/>
</dbReference>
<evidence type="ECO:0000313" key="2">
    <source>
        <dbReference type="EMBL" id="MFD0946990.1"/>
    </source>
</evidence>
<keyword evidence="1" id="KW-0472">Membrane</keyword>
<dbReference type="RefSeq" id="WP_264944697.1">
    <property type="nucleotide sequence ID" value="NZ_JAPDRA010000005.1"/>
</dbReference>
<protein>
    <recommendedName>
        <fullName evidence="4">Lysoplasmalogenase</fullName>
    </recommendedName>
</protein>
<gene>
    <name evidence="2" type="ORF">ACFQ1E_11630</name>
</gene>
<evidence type="ECO:0008006" key="4">
    <source>
        <dbReference type="Google" id="ProtNLM"/>
    </source>
</evidence>
<feature type="transmembrane region" description="Helical" evidence="1">
    <location>
        <begin position="82"/>
        <end position="100"/>
    </location>
</feature>
<organism evidence="2 3">
    <name type="scientific">Sphingomonas canadensis</name>
    <dbReference type="NCBI Taxonomy" id="1219257"/>
    <lineage>
        <taxon>Bacteria</taxon>
        <taxon>Pseudomonadati</taxon>
        <taxon>Pseudomonadota</taxon>
        <taxon>Alphaproteobacteria</taxon>
        <taxon>Sphingomonadales</taxon>
        <taxon>Sphingomonadaceae</taxon>
        <taxon>Sphingomonas</taxon>
    </lineage>
</organism>
<keyword evidence="1" id="KW-1133">Transmembrane helix</keyword>
<evidence type="ECO:0000313" key="3">
    <source>
        <dbReference type="Proteomes" id="UP001596977"/>
    </source>
</evidence>
<reference evidence="3" key="1">
    <citation type="journal article" date="2019" name="Int. J. Syst. Evol. Microbiol.">
        <title>The Global Catalogue of Microorganisms (GCM) 10K type strain sequencing project: providing services to taxonomists for standard genome sequencing and annotation.</title>
        <authorList>
            <consortium name="The Broad Institute Genomics Platform"/>
            <consortium name="The Broad Institute Genome Sequencing Center for Infectious Disease"/>
            <person name="Wu L."/>
            <person name="Ma J."/>
        </authorList>
    </citation>
    <scope>NUCLEOTIDE SEQUENCE [LARGE SCALE GENOMIC DNA]</scope>
    <source>
        <strain evidence="3">CCUG 62982</strain>
    </source>
</reference>
<name>A0ABW3H8F9_9SPHN</name>
<dbReference type="EMBL" id="JBHTJG010000005">
    <property type="protein sequence ID" value="MFD0946990.1"/>
    <property type="molecule type" value="Genomic_DNA"/>
</dbReference>
<comment type="caution">
    <text evidence="2">The sequence shown here is derived from an EMBL/GenBank/DDBJ whole genome shotgun (WGS) entry which is preliminary data.</text>
</comment>
<sequence length="146" mass="16097">MDLPFLAFCFGMAAVMTAASLTVIAYPDVPLARGALVVFVNWVLGTVFALSTNITDGWWFNILIDLASAVALLRLGRGRWQVGLGLTYCIQLCGHLFYALTITRGQAAAWPYYSWLTAIAWLQLLLVAGWAADVWWRSSRAARAQP</sequence>